<evidence type="ECO:0000313" key="1">
    <source>
        <dbReference type="EMBL" id="SMB89373.1"/>
    </source>
</evidence>
<proteinExistence type="predicted"/>
<dbReference type="RefSeq" id="WP_084257959.1">
    <property type="nucleotide sequence ID" value="NZ_FWWV01000062.1"/>
</dbReference>
<keyword evidence="2" id="KW-1185">Reference proteome</keyword>
<dbReference type="AlphaFoldDB" id="A0A1W1V7Y1"/>
<evidence type="ECO:0000313" key="2">
    <source>
        <dbReference type="Proteomes" id="UP000192408"/>
    </source>
</evidence>
<name>A0A1W1V7Y1_9PAST</name>
<protein>
    <submittedName>
        <fullName evidence="1">Uncharacterized protein</fullName>
    </submittedName>
</protein>
<accession>A0A1W1V7Y1</accession>
<dbReference type="EMBL" id="FWWV01000062">
    <property type="protein sequence ID" value="SMB89373.1"/>
    <property type="molecule type" value="Genomic_DNA"/>
</dbReference>
<sequence length="112" mass="12114">MKYIEKSIEDEQTGATCSYHEITTLNVDFINDNAVVVVACYVSAKAKAAGKNALSFNSFNLSPLPEDRNAVGYDWALTQLIQALPEGFTPEDYPGYINPHALAGGKIKDTAA</sequence>
<dbReference type="Proteomes" id="UP000192408">
    <property type="component" value="Unassembled WGS sequence"/>
</dbReference>
<reference evidence="2" key="1">
    <citation type="submission" date="2017-04" db="EMBL/GenBank/DDBJ databases">
        <authorList>
            <person name="Varghese N."/>
            <person name="Submissions S."/>
        </authorList>
    </citation>
    <scope>NUCLEOTIDE SEQUENCE [LARGE SCALE GENOMIC DNA]</scope>
    <source>
        <strain evidence="2">DSM 23072</strain>
    </source>
</reference>
<dbReference type="STRING" id="1122938.SAMN05660772_02873"/>
<gene>
    <name evidence="1" type="ORF">SAMN05660772_02873</name>
</gene>
<organism evidence="1 2">
    <name type="scientific">Pasteurella testudinis DSM 23072</name>
    <dbReference type="NCBI Taxonomy" id="1122938"/>
    <lineage>
        <taxon>Bacteria</taxon>
        <taxon>Pseudomonadati</taxon>
        <taxon>Pseudomonadota</taxon>
        <taxon>Gammaproteobacteria</taxon>
        <taxon>Pasteurellales</taxon>
        <taxon>Pasteurellaceae</taxon>
        <taxon>Pasteurella</taxon>
    </lineage>
</organism>